<keyword evidence="3" id="KW-1185">Reference proteome</keyword>
<dbReference type="Proteomes" id="UP000008524">
    <property type="component" value="Chromosome 9"/>
</dbReference>
<dbReference type="AlphaFoldDB" id="Q38E50"/>
<gene>
    <name evidence="2" type="ORF">Tb09.211.1060</name>
</gene>
<dbReference type="EMBL" id="CM000207">
    <property type="protein sequence ID" value="EAN76920.1"/>
    <property type="molecule type" value="Genomic_DNA"/>
</dbReference>
<keyword evidence="1" id="KW-1133">Transmembrane helix</keyword>
<feature type="transmembrane region" description="Helical" evidence="1">
    <location>
        <begin position="18"/>
        <end position="51"/>
    </location>
</feature>
<keyword evidence="1" id="KW-0472">Membrane</keyword>
<evidence type="ECO:0000313" key="3">
    <source>
        <dbReference type="Proteomes" id="UP000008524"/>
    </source>
</evidence>
<name>Q38E50_TRYB2</name>
<evidence type="ECO:0000256" key="1">
    <source>
        <dbReference type="SAM" id="Phobius"/>
    </source>
</evidence>
<dbReference type="PaxDb" id="5691-EAN76920"/>
<dbReference type="KEGG" id="tbr:Tb09.211.1060"/>
<protein>
    <submittedName>
        <fullName evidence="2">Uncharacterized protein</fullName>
    </submittedName>
</protein>
<sequence length="78" mass="9036">MCVCVLGFCVDDCVHGCLWFLLLIIFLSFPVSFLPLTTIFTVVVFFFSFLYRLKFQVGMLARYRHGRWCFRSPVVVGG</sequence>
<dbReference type="GeneID" id="3660639"/>
<reference evidence="2 3" key="2">
    <citation type="journal article" date="2005" name="Science">
        <title>The genome of the African trypanosome Trypanosoma brucei.</title>
        <authorList>
            <person name="Berriman M."/>
            <person name="Ghedin E."/>
            <person name="Hertz-Fowler C."/>
            <person name="Blandin G."/>
            <person name="Renauld H."/>
            <person name="Bartholomeu D.C."/>
            <person name="Lennard N.J."/>
            <person name="Caler E."/>
            <person name="Hamlin N.E."/>
            <person name="Haas B."/>
            <person name="Bohme U."/>
            <person name="Hannick L."/>
            <person name="Aslett M.A."/>
            <person name="Shallom J."/>
            <person name="Marcello L."/>
            <person name="Hou L."/>
            <person name="Wickstead B."/>
            <person name="Alsmark U.C."/>
            <person name="Arrowsmith C."/>
            <person name="Atkin R.J."/>
            <person name="Barron A.J."/>
            <person name="Bringaud F."/>
            <person name="Brooks K."/>
            <person name="Carrington M."/>
            <person name="Cherevach I."/>
            <person name="Chillingworth T.J."/>
            <person name="Churcher C."/>
            <person name="Clark L.N."/>
            <person name="Corton C.H."/>
            <person name="Cronin A."/>
            <person name="Davies R.M."/>
            <person name="Doggett J."/>
            <person name="Djikeng A."/>
            <person name="Feldblyum T."/>
            <person name="Field M.C."/>
            <person name="Fraser A."/>
            <person name="Goodhead I."/>
            <person name="Hance Z."/>
            <person name="Harper D."/>
            <person name="Harris B.R."/>
            <person name="Hauser H."/>
            <person name="Hostetler J."/>
            <person name="Ivens A."/>
            <person name="Jagels K."/>
            <person name="Johnson D."/>
            <person name="Johnson J."/>
            <person name="Jones K."/>
            <person name="Kerhornou A.X."/>
            <person name="Koo H."/>
            <person name="Larke N."/>
            <person name="Landfear S."/>
            <person name="Larkin C."/>
            <person name="Leech V."/>
            <person name="Line A."/>
            <person name="Lord A."/>
            <person name="Macleod A."/>
            <person name="Mooney P.J."/>
            <person name="Moule S."/>
            <person name="Martin D.M."/>
            <person name="Morgan G.W."/>
            <person name="Mungall K."/>
            <person name="Norbertczak H."/>
            <person name="Ormond D."/>
            <person name="Pai G."/>
            <person name="Peacock C.S."/>
            <person name="Peterson J."/>
            <person name="Quail M.A."/>
            <person name="Rabbinowitsch E."/>
            <person name="Rajandream M.A."/>
            <person name="Reitter C."/>
            <person name="Salzberg S.L."/>
            <person name="Sanders M."/>
            <person name="Schobel S."/>
            <person name="Sharp S."/>
            <person name="Simmonds M."/>
            <person name="Simpson A.J."/>
            <person name="Tallon L."/>
            <person name="Turner C.M."/>
            <person name="Tait A."/>
            <person name="Tivey A.R."/>
            <person name="Van Aken S."/>
            <person name="Walker D."/>
            <person name="Wanless D."/>
            <person name="Wang S."/>
            <person name="White B."/>
            <person name="White O."/>
            <person name="Whitehead S."/>
            <person name="Woodward J."/>
            <person name="Wortman J."/>
            <person name="Adams M.D."/>
            <person name="Embley T.M."/>
            <person name="Gull K."/>
            <person name="Ullu E."/>
            <person name="Barry J.D."/>
            <person name="Fairlamb A.H."/>
            <person name="Opperdoes F."/>
            <person name="Barrell B.G."/>
            <person name="Donelson J.E."/>
            <person name="Hall N."/>
            <person name="Fraser C.M."/>
            <person name="Melville S.E."/>
            <person name="El-Sayed N.M."/>
        </authorList>
    </citation>
    <scope>NUCLEOTIDE SEQUENCE [LARGE SCALE GENOMIC DNA]</scope>
    <source>
        <strain evidence="2 3">927/4 GUTat10.1</strain>
    </source>
</reference>
<dbReference type="InParanoid" id="Q38E50"/>
<keyword evidence="1" id="KW-0812">Transmembrane</keyword>
<dbReference type="RefSeq" id="XP_827250.1">
    <property type="nucleotide sequence ID" value="XM_822157.1"/>
</dbReference>
<accession>Q38E50</accession>
<organism evidence="2 3">
    <name type="scientific">Trypanosoma brucei brucei (strain 927/4 GUTat10.1)</name>
    <dbReference type="NCBI Taxonomy" id="185431"/>
    <lineage>
        <taxon>Eukaryota</taxon>
        <taxon>Discoba</taxon>
        <taxon>Euglenozoa</taxon>
        <taxon>Kinetoplastea</taxon>
        <taxon>Metakinetoplastina</taxon>
        <taxon>Trypanosomatida</taxon>
        <taxon>Trypanosomatidae</taxon>
        <taxon>Trypanosoma</taxon>
    </lineage>
</organism>
<reference evidence="2 3" key="1">
    <citation type="journal article" date="2005" name="Science">
        <title>Comparative genomics of trypanosomatid parasitic protozoa.</title>
        <authorList>
            <person name="El-Sayed N.M."/>
            <person name="Myler P.J."/>
            <person name="Blandin G."/>
            <person name="Berriman M."/>
            <person name="Crabtree J."/>
            <person name="Aggarwal G."/>
            <person name="Caler E."/>
            <person name="Renauld H."/>
            <person name="Worthey E.A."/>
            <person name="Hertz-Fowler C."/>
            <person name="Ghedin E."/>
            <person name="Peacock C."/>
            <person name="Bartholomeu D.C."/>
            <person name="Haas B.J."/>
            <person name="Tran A.N."/>
            <person name="Wortman J.R."/>
            <person name="Alsmark U.C."/>
            <person name="Angiuoli S."/>
            <person name="Anupama A."/>
            <person name="Badger J."/>
            <person name="Bringaud F."/>
            <person name="Cadag E."/>
            <person name="Carlton J.M."/>
            <person name="Cerqueira G.C."/>
            <person name="Creasy T."/>
            <person name="Delcher A.L."/>
            <person name="Djikeng A."/>
            <person name="Embley T.M."/>
            <person name="Hauser C."/>
            <person name="Ivens A.C."/>
            <person name="Kummerfeld S.K."/>
            <person name="Pereira-Leal J.B."/>
            <person name="Nilsson D."/>
            <person name="Peterson J."/>
            <person name="Salzberg S.L."/>
            <person name="Shallom J."/>
            <person name="Silva J.C."/>
            <person name="Sundaram J."/>
            <person name="Westenberger S."/>
            <person name="White O."/>
            <person name="Melville S.E."/>
            <person name="Donelson J.E."/>
            <person name="Andersson B."/>
            <person name="Stuart K.D."/>
            <person name="Hall N."/>
        </authorList>
    </citation>
    <scope>NUCLEOTIDE SEQUENCE [LARGE SCALE GENOMIC DNA]</scope>
    <source>
        <strain evidence="2 3">927/4 GUTat10.1</strain>
    </source>
</reference>
<evidence type="ECO:0000313" key="2">
    <source>
        <dbReference type="EMBL" id="EAN76920.1"/>
    </source>
</evidence>
<proteinExistence type="predicted"/>